<dbReference type="PIRSF" id="PIRSF011572">
    <property type="entry name" value="GTP_sensing_CodY"/>
    <property type="match status" value="1"/>
</dbReference>
<dbReference type="InterPro" id="IPR013198">
    <property type="entry name" value="GTP_trans_reg_CodY_C"/>
</dbReference>
<organism evidence="11 12">
    <name type="scientific">Floricoccus penangensis</name>
    <dbReference type="NCBI Taxonomy" id="1859475"/>
    <lineage>
        <taxon>Bacteria</taxon>
        <taxon>Bacillati</taxon>
        <taxon>Bacillota</taxon>
        <taxon>Bacilli</taxon>
        <taxon>Lactobacillales</taxon>
        <taxon>Streptococcaceae</taxon>
        <taxon>Floricoccus</taxon>
    </lineage>
</organism>
<reference evidence="12" key="1">
    <citation type="submission" date="2016-09" db="EMBL/GenBank/DDBJ databases">
        <title>Draft genome sequence of a novel species of the family Streptococcaceae isolated from flowers.</title>
        <authorList>
            <person name="Chuah L.-O."/>
            <person name="Yap K.-P."/>
            <person name="Thong K.L."/>
            <person name="Liong M.T."/>
            <person name="Ahmad R."/>
            <person name="Rusul G."/>
        </authorList>
    </citation>
    <scope>NUCLEOTIDE SEQUENCE [LARGE SCALE GENOMIC DNA]</scope>
    <source>
        <strain evidence="12">HibF3</strain>
    </source>
</reference>
<dbReference type="InterPro" id="IPR011991">
    <property type="entry name" value="ArsR-like_HTH"/>
</dbReference>
<dbReference type="AlphaFoldDB" id="A0A9Q5JFA2"/>
<keyword evidence="4 8" id="KW-0805">Transcription regulation</keyword>
<keyword evidence="6 8" id="KW-0804">Transcription</keyword>
<dbReference type="NCBIfam" id="NF003170">
    <property type="entry name" value="PRK04158.1"/>
    <property type="match status" value="1"/>
</dbReference>
<dbReference type="FunFam" id="3.30.450.40:FF:000003">
    <property type="entry name" value="GTP-sensing transcriptional pleiotropic repressor CodY"/>
    <property type="match status" value="1"/>
</dbReference>
<evidence type="ECO:0000259" key="9">
    <source>
        <dbReference type="Pfam" id="PF06018"/>
    </source>
</evidence>
<dbReference type="EMBL" id="MKIQ01000031">
    <property type="protein sequence ID" value="OFI45798.1"/>
    <property type="molecule type" value="Genomic_DNA"/>
</dbReference>
<dbReference type="Proteomes" id="UP000177273">
    <property type="component" value="Unassembled WGS sequence"/>
</dbReference>
<dbReference type="InterPro" id="IPR010312">
    <property type="entry name" value="Transc_reg_CodY_N"/>
</dbReference>
<dbReference type="GO" id="GO:0003677">
    <property type="term" value="F:DNA binding"/>
    <property type="evidence" value="ECO:0007669"/>
    <property type="project" value="UniProtKB-UniRule"/>
</dbReference>
<comment type="subcellular location">
    <subcellularLocation>
        <location evidence="1 8">Cytoplasm</location>
    </subcellularLocation>
</comment>
<dbReference type="FunFam" id="1.10.10.10:FF:000034">
    <property type="entry name" value="GTP-sensing transcriptional pleiotropic repressor CodY"/>
    <property type="match status" value="1"/>
</dbReference>
<dbReference type="InterPro" id="IPR029016">
    <property type="entry name" value="GAF-like_dom_sf"/>
</dbReference>
<dbReference type="Pfam" id="PF08222">
    <property type="entry name" value="HTH_CodY"/>
    <property type="match status" value="1"/>
</dbReference>
<evidence type="ECO:0000313" key="11">
    <source>
        <dbReference type="EMBL" id="OFI45798.1"/>
    </source>
</evidence>
<evidence type="ECO:0000256" key="7">
    <source>
        <dbReference type="ARBA" id="ARBA00034538"/>
    </source>
</evidence>
<comment type="similarity">
    <text evidence="8">Belongs to the CodY family.</text>
</comment>
<feature type="domain" description="Global transcriptional regulator CodY N-terminal" evidence="9">
    <location>
        <begin position="3"/>
        <end position="187"/>
    </location>
</feature>
<dbReference type="OrthoDB" id="2056at2"/>
<name>A0A9Q5JFA2_9LACT</name>
<feature type="DNA-binding region" description="H-T-H motif" evidence="8">
    <location>
        <begin position="212"/>
        <end position="231"/>
    </location>
</feature>
<keyword evidence="12" id="KW-1185">Reference proteome</keyword>
<proteinExistence type="inferred from homology"/>
<dbReference type="GO" id="GO:0045892">
    <property type="term" value="P:negative regulation of DNA-templated transcription"/>
    <property type="evidence" value="ECO:0007669"/>
    <property type="project" value="UniProtKB-UniRule"/>
</dbReference>
<dbReference type="PANTHER" id="PTHR40062:SF1">
    <property type="entry name" value="GLOBAL TRANSCRIPTIONAL REGULATOR CODY"/>
    <property type="match status" value="1"/>
</dbReference>
<dbReference type="NCBIfam" id="TIGR02787">
    <property type="entry name" value="codY_Gpos"/>
    <property type="match status" value="1"/>
</dbReference>
<gene>
    <name evidence="8" type="primary">codY</name>
    <name evidence="11" type="ORF">BG262_07300</name>
</gene>
<evidence type="ECO:0000256" key="3">
    <source>
        <dbReference type="ARBA" id="ARBA00022491"/>
    </source>
</evidence>
<feature type="region of interest" description="GAF domain" evidence="8">
    <location>
        <begin position="1"/>
        <end position="164"/>
    </location>
</feature>
<comment type="function">
    <text evidence="8">DNA-binding global transcriptional regulator which is involved in the adaptive response to starvation and acts by directly or indirectly controlling the expression of numerous genes in response to nutrient availability. During rapid exponential growth, CodY is highly active and represses genes whose products allow adaptation to nutrient depletion.</text>
</comment>
<dbReference type="GO" id="GO:0003700">
    <property type="term" value="F:DNA-binding transcription factor activity"/>
    <property type="evidence" value="ECO:0007669"/>
    <property type="project" value="InterPro"/>
</dbReference>
<dbReference type="Pfam" id="PF06018">
    <property type="entry name" value="CodY"/>
    <property type="match status" value="1"/>
</dbReference>
<comment type="caution">
    <text evidence="11">The sequence shown here is derived from an EMBL/GenBank/DDBJ whole genome shotgun (WGS) entry which is preliminary data.</text>
</comment>
<dbReference type="GO" id="GO:0005737">
    <property type="term" value="C:cytoplasm"/>
    <property type="evidence" value="ECO:0007669"/>
    <property type="project" value="UniProtKB-SubCell"/>
</dbReference>
<keyword evidence="2 8" id="KW-0963">Cytoplasm</keyword>
<evidence type="ECO:0000259" key="10">
    <source>
        <dbReference type="Pfam" id="PF08222"/>
    </source>
</evidence>
<protein>
    <recommendedName>
        <fullName evidence="7 8">Global transcriptional regulator CodY</fullName>
    </recommendedName>
</protein>
<sequence>MVSLLEKTRKITAILQDGDITGLNANENDILPYKEMTARIAEVIDCNACVIDTDGNLLGYAMPYKTNNDRVEEFFDTRKFPKDYVVQTTRVYDVEANLDINAKLSIFPDEAKDEFPNGLTTIAPIYGGGERLGTFIIWKNDSEFNEDDLVLIELATTVIGVQLSYIKMDNMEDDIRKQTAVAMAVNTLSYSEIKAVNAILEELGGTEGRLTASVVADKIGITRSVIVNALRKLESAGIIESRSLGMKGTYLKVVNDGIYDKLKERNF</sequence>
<keyword evidence="5 8" id="KW-0238">DNA-binding</keyword>
<dbReference type="InterPro" id="IPR014154">
    <property type="entry name" value="CodY"/>
</dbReference>
<dbReference type="GO" id="GO:0005525">
    <property type="term" value="F:GTP binding"/>
    <property type="evidence" value="ECO:0007669"/>
    <property type="project" value="InterPro"/>
</dbReference>
<dbReference type="InterPro" id="IPR036388">
    <property type="entry name" value="WH-like_DNA-bd_sf"/>
</dbReference>
<evidence type="ECO:0000256" key="5">
    <source>
        <dbReference type="ARBA" id="ARBA00023125"/>
    </source>
</evidence>
<evidence type="ECO:0000313" key="12">
    <source>
        <dbReference type="Proteomes" id="UP000177273"/>
    </source>
</evidence>
<accession>A0A9Q5JFA2</accession>
<dbReference type="HAMAP" id="MF_00621">
    <property type="entry name" value="HTH_type_CodY"/>
    <property type="match status" value="1"/>
</dbReference>
<dbReference type="Gene3D" id="1.10.10.10">
    <property type="entry name" value="Winged helix-like DNA-binding domain superfamily/Winged helix DNA-binding domain"/>
    <property type="match status" value="1"/>
</dbReference>
<dbReference type="SUPFAM" id="SSF46785">
    <property type="entry name" value="Winged helix' DNA-binding domain"/>
    <property type="match status" value="1"/>
</dbReference>
<dbReference type="PANTHER" id="PTHR40062">
    <property type="entry name" value="GTP-SENSING TRANSCRIPTIONAL PLEIOTROPIC REPRESSOR CODY"/>
    <property type="match status" value="1"/>
</dbReference>
<evidence type="ECO:0000256" key="2">
    <source>
        <dbReference type="ARBA" id="ARBA00022490"/>
    </source>
</evidence>
<evidence type="ECO:0000256" key="4">
    <source>
        <dbReference type="ARBA" id="ARBA00023015"/>
    </source>
</evidence>
<keyword evidence="3 8" id="KW-0678">Repressor</keyword>
<dbReference type="InterPro" id="IPR036390">
    <property type="entry name" value="WH_DNA-bd_sf"/>
</dbReference>
<dbReference type="RefSeq" id="WP_070788762.1">
    <property type="nucleotide sequence ID" value="NZ_MKIQ01000031.1"/>
</dbReference>
<feature type="domain" description="Global transcriptional regulator CodY C-terminal" evidence="10">
    <location>
        <begin position="207"/>
        <end position="265"/>
    </location>
</feature>
<evidence type="ECO:0000256" key="8">
    <source>
        <dbReference type="HAMAP-Rule" id="MF_00621"/>
    </source>
</evidence>
<evidence type="ECO:0000256" key="1">
    <source>
        <dbReference type="ARBA" id="ARBA00004496"/>
    </source>
</evidence>
<dbReference type="CDD" id="cd00090">
    <property type="entry name" value="HTH_ARSR"/>
    <property type="match status" value="1"/>
</dbReference>
<dbReference type="Gene3D" id="3.30.450.40">
    <property type="match status" value="1"/>
</dbReference>
<evidence type="ECO:0000256" key="6">
    <source>
        <dbReference type="ARBA" id="ARBA00023163"/>
    </source>
</evidence>